<protein>
    <submittedName>
        <fullName evidence="2">Uncharacterized protein</fullName>
    </submittedName>
</protein>
<feature type="region of interest" description="Disordered" evidence="1">
    <location>
        <begin position="42"/>
        <end position="66"/>
    </location>
</feature>
<dbReference type="EMBL" id="GBRH01223569">
    <property type="protein sequence ID" value="JAD74326.1"/>
    <property type="molecule type" value="Transcribed_RNA"/>
</dbReference>
<reference evidence="2" key="2">
    <citation type="journal article" date="2015" name="Data Brief">
        <title>Shoot transcriptome of the giant reed, Arundo donax.</title>
        <authorList>
            <person name="Barrero R.A."/>
            <person name="Guerrero F.D."/>
            <person name="Moolhuijzen P."/>
            <person name="Goolsby J.A."/>
            <person name="Tidwell J."/>
            <person name="Bellgard S.E."/>
            <person name="Bellgard M.I."/>
        </authorList>
    </citation>
    <scope>NUCLEOTIDE SEQUENCE</scope>
    <source>
        <tissue evidence="2">Shoot tissue taken approximately 20 cm above the soil surface</tissue>
    </source>
</reference>
<sequence>MDNVGQSVAGFVSPAAAPVHAGDVVSVVEAGQEAGAAAAAAAAEQPSSATDRYSSLNTSEHAAYFG</sequence>
<evidence type="ECO:0000313" key="2">
    <source>
        <dbReference type="EMBL" id="JAD74326.1"/>
    </source>
</evidence>
<dbReference type="AlphaFoldDB" id="A0A0A9CFF5"/>
<evidence type="ECO:0000256" key="1">
    <source>
        <dbReference type="SAM" id="MobiDB-lite"/>
    </source>
</evidence>
<name>A0A0A9CFF5_ARUDO</name>
<reference evidence="2" key="1">
    <citation type="submission" date="2014-09" db="EMBL/GenBank/DDBJ databases">
        <authorList>
            <person name="Magalhaes I.L.F."/>
            <person name="Oliveira U."/>
            <person name="Santos F.R."/>
            <person name="Vidigal T.H.D.A."/>
            <person name="Brescovit A.D."/>
            <person name="Santos A.J."/>
        </authorList>
    </citation>
    <scope>NUCLEOTIDE SEQUENCE</scope>
    <source>
        <tissue evidence="2">Shoot tissue taken approximately 20 cm above the soil surface</tissue>
    </source>
</reference>
<feature type="compositionally biased region" description="Polar residues" evidence="1">
    <location>
        <begin position="46"/>
        <end position="60"/>
    </location>
</feature>
<accession>A0A0A9CFF5</accession>
<organism evidence="2">
    <name type="scientific">Arundo donax</name>
    <name type="common">Giant reed</name>
    <name type="synonym">Donax arundinaceus</name>
    <dbReference type="NCBI Taxonomy" id="35708"/>
    <lineage>
        <taxon>Eukaryota</taxon>
        <taxon>Viridiplantae</taxon>
        <taxon>Streptophyta</taxon>
        <taxon>Embryophyta</taxon>
        <taxon>Tracheophyta</taxon>
        <taxon>Spermatophyta</taxon>
        <taxon>Magnoliopsida</taxon>
        <taxon>Liliopsida</taxon>
        <taxon>Poales</taxon>
        <taxon>Poaceae</taxon>
        <taxon>PACMAD clade</taxon>
        <taxon>Arundinoideae</taxon>
        <taxon>Arundineae</taxon>
        <taxon>Arundo</taxon>
    </lineage>
</organism>
<proteinExistence type="predicted"/>